<dbReference type="GO" id="GO:0140933">
    <property type="term" value="F:5'-(N(7)-methylguanosine 5'-triphospho)-[mRNA] hydrolase activity"/>
    <property type="evidence" value="ECO:0007669"/>
    <property type="project" value="UniProtKB-EC"/>
</dbReference>
<reference evidence="19" key="1">
    <citation type="submission" date="2025-08" db="UniProtKB">
        <authorList>
            <consortium name="Ensembl"/>
        </authorList>
    </citation>
    <scope>IDENTIFICATION</scope>
</reference>
<dbReference type="GO" id="GO:1990003">
    <property type="term" value="F:IDP phosphatase activity"/>
    <property type="evidence" value="ECO:0007669"/>
    <property type="project" value="UniProtKB-EC"/>
</dbReference>
<dbReference type="Proteomes" id="UP000694562">
    <property type="component" value="Unplaced"/>
</dbReference>
<evidence type="ECO:0000256" key="1">
    <source>
        <dbReference type="ARBA" id="ARBA00001941"/>
    </source>
</evidence>
<evidence type="ECO:0000256" key="6">
    <source>
        <dbReference type="ARBA" id="ARBA00023242"/>
    </source>
</evidence>
<evidence type="ECO:0000256" key="16">
    <source>
        <dbReference type="ARBA" id="ARBA00048945"/>
    </source>
</evidence>
<evidence type="ECO:0000256" key="3">
    <source>
        <dbReference type="ARBA" id="ARBA00004642"/>
    </source>
</evidence>
<comment type="subcellular location">
    <subcellularLocation>
        <location evidence="2">Nucleus</location>
        <location evidence="2">Nucleolus</location>
    </subcellularLocation>
    <subcellularLocation>
        <location evidence="3">Nucleus</location>
        <location evidence="3">Nucleoplasm</location>
    </subcellularLocation>
</comment>
<evidence type="ECO:0000256" key="13">
    <source>
        <dbReference type="ARBA" id="ARBA00043162"/>
    </source>
</evidence>
<dbReference type="GO" id="GO:0005654">
    <property type="term" value="C:nucleoplasm"/>
    <property type="evidence" value="ECO:0007669"/>
    <property type="project" value="UniProtKB-SubCell"/>
</dbReference>
<dbReference type="GO" id="GO:0006402">
    <property type="term" value="P:mRNA catabolic process"/>
    <property type="evidence" value="ECO:0007669"/>
    <property type="project" value="TreeGrafter"/>
</dbReference>
<evidence type="ECO:0000259" key="18">
    <source>
        <dbReference type="PROSITE" id="PS51462"/>
    </source>
</evidence>
<dbReference type="EC" id="3.6.1.64" evidence="8"/>
<evidence type="ECO:0000256" key="7">
    <source>
        <dbReference type="ARBA" id="ARBA00038173"/>
    </source>
</evidence>
<evidence type="ECO:0000256" key="15">
    <source>
        <dbReference type="ARBA" id="ARBA00047875"/>
    </source>
</evidence>
<feature type="domain" description="Nudix hydrolase" evidence="18">
    <location>
        <begin position="20"/>
        <end position="158"/>
    </location>
</feature>
<keyword evidence="20" id="KW-1185">Reference proteome</keyword>
<accession>A0A8C4XML9</accession>
<dbReference type="SUPFAM" id="SSF55811">
    <property type="entry name" value="Nudix"/>
    <property type="match status" value="1"/>
</dbReference>
<evidence type="ECO:0000256" key="5">
    <source>
        <dbReference type="ARBA" id="ARBA00023080"/>
    </source>
</evidence>
<dbReference type="GO" id="GO:0030515">
    <property type="term" value="F:snoRNA binding"/>
    <property type="evidence" value="ECO:0007669"/>
    <property type="project" value="TreeGrafter"/>
</dbReference>
<evidence type="ECO:0000256" key="12">
    <source>
        <dbReference type="ARBA" id="ARBA00042015"/>
    </source>
</evidence>
<evidence type="ECO:0000256" key="9">
    <source>
        <dbReference type="ARBA" id="ARBA00039871"/>
    </source>
</evidence>
<evidence type="ECO:0000256" key="14">
    <source>
        <dbReference type="ARBA" id="ARBA00047661"/>
    </source>
</evidence>
<dbReference type="PANTHER" id="PTHR31699">
    <property type="entry name" value="NUDIX T16 FAMILY MEMBER"/>
    <property type="match status" value="1"/>
</dbReference>
<reference evidence="19" key="2">
    <citation type="submission" date="2025-09" db="UniProtKB">
        <authorList>
            <consortium name="Ensembl"/>
        </authorList>
    </citation>
    <scope>IDENTIFICATION</scope>
</reference>
<dbReference type="InterPro" id="IPR015797">
    <property type="entry name" value="NUDIX_hydrolase-like_dom_sf"/>
</dbReference>
<evidence type="ECO:0000256" key="17">
    <source>
        <dbReference type="SAM" id="MobiDB-lite"/>
    </source>
</evidence>
<comment type="cofactor">
    <cofactor evidence="1">
        <name>Co(2+)</name>
        <dbReference type="ChEBI" id="CHEBI:48828"/>
    </cofactor>
</comment>
<dbReference type="PROSITE" id="PS51462">
    <property type="entry name" value="NUDIX"/>
    <property type="match status" value="1"/>
</dbReference>
<feature type="compositionally biased region" description="Basic and acidic residues" evidence="17">
    <location>
        <begin position="133"/>
        <end position="143"/>
    </location>
</feature>
<dbReference type="Ensembl" id="ENSFTIT00000009171.1">
    <property type="protein sequence ID" value="ENSFTIP00000008783.1"/>
    <property type="gene ID" value="ENSFTIG00000005950.1"/>
</dbReference>
<evidence type="ECO:0000313" key="19">
    <source>
        <dbReference type="Ensembl" id="ENSFTIP00000008783.1"/>
    </source>
</evidence>
<keyword evidence="4" id="KW-0694">RNA-binding</keyword>
<comment type="catalytic activity">
    <reaction evidence="16">
        <text>dIDP + H2O = dIMP + phosphate + H(+)</text>
        <dbReference type="Rhea" id="RHEA:35211"/>
        <dbReference type="ChEBI" id="CHEBI:15377"/>
        <dbReference type="ChEBI" id="CHEBI:15378"/>
        <dbReference type="ChEBI" id="CHEBI:43474"/>
        <dbReference type="ChEBI" id="CHEBI:61194"/>
        <dbReference type="ChEBI" id="CHEBI:62286"/>
        <dbReference type="EC" id="3.6.1.64"/>
    </reaction>
    <physiologicalReaction direction="left-to-right" evidence="16">
        <dbReference type="Rhea" id="RHEA:35212"/>
    </physiologicalReaction>
</comment>
<evidence type="ECO:0000256" key="11">
    <source>
        <dbReference type="ARBA" id="ARBA00041656"/>
    </source>
</evidence>
<name>A0A8C4XML9_FALTI</name>
<sequence>RRSALGLHRNAAGNRAGEPGWRHACHVLLYAPLPAGSPPPGYAVLMQLRFDGRFGFPGGLVEPGEESLEAGLHRELLEELGPAAAELRLGPGHHCGARAWPAAGGGSGSDVGLVTHFYIRRLPLEQLVAIERGGPRSPEHGLEVGRVVSGGQQAPGEL</sequence>
<dbReference type="GO" id="GO:0009117">
    <property type="term" value="P:nucleotide metabolic process"/>
    <property type="evidence" value="ECO:0007669"/>
    <property type="project" value="UniProtKB-KW"/>
</dbReference>
<dbReference type="OrthoDB" id="5950381at2759"/>
<keyword evidence="5" id="KW-0546">Nucleotide metabolism</keyword>
<dbReference type="GO" id="GO:0016077">
    <property type="term" value="P:sno(s)RNA catabolic process"/>
    <property type="evidence" value="ECO:0007669"/>
    <property type="project" value="TreeGrafter"/>
</dbReference>
<dbReference type="AlphaFoldDB" id="A0A8C4XML9"/>
<comment type="similarity">
    <text evidence="7">Belongs to the Nudix hydrolase family. NUDT16 subfamily.</text>
</comment>
<evidence type="ECO:0000256" key="10">
    <source>
        <dbReference type="ARBA" id="ARBA00041450"/>
    </source>
</evidence>
<comment type="catalytic activity">
    <reaction evidence="15">
        <text>IDP + H2O = IMP + phosphate + H(+)</text>
        <dbReference type="Rhea" id="RHEA:35207"/>
        <dbReference type="ChEBI" id="CHEBI:15377"/>
        <dbReference type="ChEBI" id="CHEBI:15378"/>
        <dbReference type="ChEBI" id="CHEBI:43474"/>
        <dbReference type="ChEBI" id="CHEBI:58053"/>
        <dbReference type="ChEBI" id="CHEBI:58280"/>
        <dbReference type="EC" id="3.6.1.64"/>
    </reaction>
    <physiologicalReaction direction="left-to-right" evidence="15">
        <dbReference type="Rhea" id="RHEA:35208"/>
    </physiologicalReaction>
</comment>
<dbReference type="InterPro" id="IPR000086">
    <property type="entry name" value="NUDIX_hydrolase_dom"/>
</dbReference>
<organism evidence="19 20">
    <name type="scientific">Falco tinnunculus</name>
    <name type="common">Common kestrel</name>
    <dbReference type="NCBI Taxonomy" id="100819"/>
    <lineage>
        <taxon>Eukaryota</taxon>
        <taxon>Metazoa</taxon>
        <taxon>Chordata</taxon>
        <taxon>Craniata</taxon>
        <taxon>Vertebrata</taxon>
        <taxon>Euteleostomi</taxon>
        <taxon>Archelosauria</taxon>
        <taxon>Archosauria</taxon>
        <taxon>Dinosauria</taxon>
        <taxon>Saurischia</taxon>
        <taxon>Theropoda</taxon>
        <taxon>Coelurosauria</taxon>
        <taxon>Aves</taxon>
        <taxon>Neognathae</taxon>
        <taxon>Neoaves</taxon>
        <taxon>Telluraves</taxon>
        <taxon>Australaves</taxon>
        <taxon>Falconiformes</taxon>
        <taxon>Falconidae</taxon>
        <taxon>Falco</taxon>
    </lineage>
</organism>
<keyword evidence="6" id="KW-0539">Nucleus</keyword>
<comment type="catalytic activity">
    <reaction evidence="14">
        <text>a 5'-end (N(7)-methyl 5'-triphosphoguanosine)-ribonucleoside in mRNA + H2O = N(7)-methyl-GDP + a 5'-end phospho-ribonucleoside in mRNA + 2 H(+)</text>
        <dbReference type="Rhea" id="RHEA:67484"/>
        <dbReference type="Rhea" id="RHEA-COMP:15692"/>
        <dbReference type="Rhea" id="RHEA-COMP:17167"/>
        <dbReference type="ChEBI" id="CHEBI:15377"/>
        <dbReference type="ChEBI" id="CHEBI:15378"/>
        <dbReference type="ChEBI" id="CHEBI:63714"/>
        <dbReference type="ChEBI" id="CHEBI:138282"/>
        <dbReference type="ChEBI" id="CHEBI:156461"/>
        <dbReference type="EC" id="3.6.1.62"/>
    </reaction>
    <physiologicalReaction direction="left-to-right" evidence="14">
        <dbReference type="Rhea" id="RHEA:67485"/>
    </physiologicalReaction>
</comment>
<dbReference type="GO" id="GO:0005730">
    <property type="term" value="C:nucleolus"/>
    <property type="evidence" value="ECO:0007669"/>
    <property type="project" value="UniProtKB-SubCell"/>
</dbReference>
<evidence type="ECO:0000256" key="4">
    <source>
        <dbReference type="ARBA" id="ARBA00022884"/>
    </source>
</evidence>
<proteinExistence type="inferred from homology"/>
<dbReference type="OMA" id="HAMIFAH"/>
<evidence type="ECO:0000256" key="8">
    <source>
        <dbReference type="ARBA" id="ARBA00038899"/>
    </source>
</evidence>
<dbReference type="Pfam" id="PF22327">
    <property type="entry name" value="Nudt16-like"/>
    <property type="match status" value="1"/>
</dbReference>
<protein>
    <recommendedName>
        <fullName evidence="9">U8 snoRNA-decapping enzyme</fullName>
        <ecNumber evidence="8">3.6.1.64</ecNumber>
    </recommendedName>
    <alternativeName>
        <fullName evidence="12">IDP phosphatase</fullName>
    </alternativeName>
    <alternativeName>
        <fullName evidence="10">Inosine diphosphate phosphatase</fullName>
    </alternativeName>
    <alternativeName>
        <fullName evidence="11">Nucleoside diphosphate-linked moiety X motif 16</fullName>
    </alternativeName>
    <alternativeName>
        <fullName evidence="13">m7GpppN-mRNA hydrolase</fullName>
    </alternativeName>
</protein>
<dbReference type="InterPro" id="IPR054754">
    <property type="entry name" value="NudT16"/>
</dbReference>
<evidence type="ECO:0000256" key="2">
    <source>
        <dbReference type="ARBA" id="ARBA00004604"/>
    </source>
</evidence>
<evidence type="ECO:0000313" key="20">
    <source>
        <dbReference type="Proteomes" id="UP000694562"/>
    </source>
</evidence>
<dbReference type="PANTHER" id="PTHR31699:SF5">
    <property type="entry name" value="U8 SNORNA-DECAPPING ENZYME"/>
    <property type="match status" value="1"/>
</dbReference>
<dbReference type="Gene3D" id="3.90.79.10">
    <property type="entry name" value="Nucleoside Triphosphate Pyrophosphohydrolase"/>
    <property type="match status" value="1"/>
</dbReference>
<dbReference type="GO" id="GO:1990174">
    <property type="term" value="F:phosphodiesterase decapping endonuclease activity"/>
    <property type="evidence" value="ECO:0007669"/>
    <property type="project" value="TreeGrafter"/>
</dbReference>
<feature type="region of interest" description="Disordered" evidence="17">
    <location>
        <begin position="133"/>
        <end position="158"/>
    </location>
</feature>